<feature type="region of interest" description="Disordered" evidence="1">
    <location>
        <begin position="20"/>
        <end position="56"/>
    </location>
</feature>
<feature type="chain" id="PRO_5036771839" description="Lectin" evidence="2">
    <location>
        <begin position="22"/>
        <end position="208"/>
    </location>
</feature>
<dbReference type="PROSITE" id="PS51257">
    <property type="entry name" value="PROKAR_LIPOPROTEIN"/>
    <property type="match status" value="1"/>
</dbReference>
<feature type="compositionally biased region" description="Low complexity" evidence="1">
    <location>
        <begin position="36"/>
        <end position="52"/>
    </location>
</feature>
<proteinExistence type="predicted"/>
<evidence type="ECO:0000256" key="1">
    <source>
        <dbReference type="SAM" id="MobiDB-lite"/>
    </source>
</evidence>
<reference evidence="3" key="1">
    <citation type="journal article" date="2014" name="Int. J. Syst. Evol. Microbiol.">
        <title>Complete genome sequence of Corynebacterium casei LMG S-19264T (=DSM 44701T), isolated from a smear-ripened cheese.</title>
        <authorList>
            <consortium name="US DOE Joint Genome Institute (JGI-PGF)"/>
            <person name="Walter F."/>
            <person name="Albersmeier A."/>
            <person name="Kalinowski J."/>
            <person name="Ruckert C."/>
        </authorList>
    </citation>
    <scope>NUCLEOTIDE SEQUENCE</scope>
    <source>
        <strain evidence="3">KCTC 32020</strain>
    </source>
</reference>
<dbReference type="Proteomes" id="UP000636453">
    <property type="component" value="Unassembled WGS sequence"/>
</dbReference>
<dbReference type="EMBL" id="BNCF01000015">
    <property type="protein sequence ID" value="GHE40844.1"/>
    <property type="molecule type" value="Genomic_DNA"/>
</dbReference>
<name>A0A918ZAE8_9GAMM</name>
<sequence length="208" mass="21889">MRRAILALVVTAVAACQPRDADAPTAPVDNPAQDVPPATAPRAPAQASASPPVDGAGRLGAGRLDFRGFGEAAFGAEADALRKAWGETLEGQPQEPGGCHYLVPAGGPEVFRFGFMIEGGRFVRVDVDTADVTAPGGGRVGMPRTELLRLYPDAEAQPHKYVDGGQYLRIRDPQGGAGVLLFETDAQGRVTRWRLGVPPQIDYVEGCS</sequence>
<keyword evidence="4" id="KW-1185">Reference proteome</keyword>
<dbReference type="RefSeq" id="WP_229814955.1">
    <property type="nucleotide sequence ID" value="NZ_BNCF01000015.1"/>
</dbReference>
<gene>
    <name evidence="3" type="ORF">GCM10007167_23450</name>
</gene>
<evidence type="ECO:0008006" key="5">
    <source>
        <dbReference type="Google" id="ProtNLM"/>
    </source>
</evidence>
<dbReference type="AlphaFoldDB" id="A0A918ZAE8"/>
<organism evidence="3 4">
    <name type="scientific">Vulcaniibacterium thermophilum</name>
    <dbReference type="NCBI Taxonomy" id="1169913"/>
    <lineage>
        <taxon>Bacteria</taxon>
        <taxon>Pseudomonadati</taxon>
        <taxon>Pseudomonadota</taxon>
        <taxon>Gammaproteobacteria</taxon>
        <taxon>Lysobacterales</taxon>
        <taxon>Lysobacteraceae</taxon>
        <taxon>Vulcaniibacterium</taxon>
    </lineage>
</organism>
<protein>
    <recommendedName>
        <fullName evidence="5">Lectin</fullName>
    </recommendedName>
</protein>
<evidence type="ECO:0000313" key="4">
    <source>
        <dbReference type="Proteomes" id="UP000636453"/>
    </source>
</evidence>
<reference evidence="3" key="2">
    <citation type="submission" date="2020-09" db="EMBL/GenBank/DDBJ databases">
        <authorList>
            <person name="Sun Q."/>
            <person name="Kim S."/>
        </authorList>
    </citation>
    <scope>NUCLEOTIDE SEQUENCE</scope>
    <source>
        <strain evidence="3">KCTC 32020</strain>
    </source>
</reference>
<evidence type="ECO:0000313" key="3">
    <source>
        <dbReference type="EMBL" id="GHE40844.1"/>
    </source>
</evidence>
<accession>A0A918ZAE8</accession>
<comment type="caution">
    <text evidence="3">The sequence shown here is derived from an EMBL/GenBank/DDBJ whole genome shotgun (WGS) entry which is preliminary data.</text>
</comment>
<feature type="signal peptide" evidence="2">
    <location>
        <begin position="1"/>
        <end position="21"/>
    </location>
</feature>
<keyword evidence="2" id="KW-0732">Signal</keyword>
<evidence type="ECO:0000256" key="2">
    <source>
        <dbReference type="SAM" id="SignalP"/>
    </source>
</evidence>